<protein>
    <submittedName>
        <fullName evidence="2">Uncharacterized protein</fullName>
    </submittedName>
</protein>
<sequence length="93" mass="10454">MVLPQELQDLENQLDEHPLPWCGVMDRDTRNAVIAAVWIMLLFGIGAYYLPTVMLALGSLSTVLAGAFGIVFVLAFFSVFWLRARNQRKNQGK</sequence>
<evidence type="ECO:0000313" key="3">
    <source>
        <dbReference type="Proteomes" id="UP000245631"/>
    </source>
</evidence>
<accession>A0A8E2WJ91</accession>
<dbReference type="AlphaFoldDB" id="A0A8E2WJ91"/>
<evidence type="ECO:0000256" key="1">
    <source>
        <dbReference type="SAM" id="Phobius"/>
    </source>
</evidence>
<reference evidence="2 3" key="1">
    <citation type="submission" date="2018-05" db="EMBL/GenBank/DDBJ databases">
        <title>Genomic Encyclopedia of Type Strains, Phase IV (KMG-IV): sequencing the most valuable type-strain genomes for metagenomic binning, comparative biology and taxonomic classification.</title>
        <authorList>
            <person name="Goeker M."/>
        </authorList>
    </citation>
    <scope>NUCLEOTIDE SEQUENCE [LARGE SCALE GENOMIC DNA]</scope>
    <source>
        <strain evidence="2 3">DSM 2626</strain>
    </source>
</reference>
<gene>
    <name evidence="2" type="ORF">C8D77_101698</name>
</gene>
<feature type="transmembrane region" description="Helical" evidence="1">
    <location>
        <begin position="56"/>
        <end position="82"/>
    </location>
</feature>
<keyword evidence="1" id="KW-0472">Membrane</keyword>
<dbReference type="Proteomes" id="UP000245631">
    <property type="component" value="Unassembled WGS sequence"/>
</dbReference>
<evidence type="ECO:0000313" key="2">
    <source>
        <dbReference type="EMBL" id="PWJ94016.1"/>
    </source>
</evidence>
<keyword evidence="1" id="KW-1133">Transmembrane helix</keyword>
<proteinExistence type="predicted"/>
<feature type="transmembrane region" description="Helical" evidence="1">
    <location>
        <begin position="32"/>
        <end position="50"/>
    </location>
</feature>
<organism evidence="2 3">
    <name type="scientific">Rhizobium loti</name>
    <name type="common">Mesorhizobium loti</name>
    <dbReference type="NCBI Taxonomy" id="381"/>
    <lineage>
        <taxon>Bacteria</taxon>
        <taxon>Pseudomonadati</taxon>
        <taxon>Pseudomonadota</taxon>
        <taxon>Alphaproteobacteria</taxon>
        <taxon>Hyphomicrobiales</taxon>
        <taxon>Phyllobacteriaceae</taxon>
        <taxon>Mesorhizobium</taxon>
    </lineage>
</organism>
<comment type="caution">
    <text evidence="2">The sequence shown here is derived from an EMBL/GenBank/DDBJ whole genome shotgun (WGS) entry which is preliminary data.</text>
</comment>
<name>A0A8E2WJ91_RHILI</name>
<dbReference type="EMBL" id="QGGH01000001">
    <property type="protein sequence ID" value="PWJ94016.1"/>
    <property type="molecule type" value="Genomic_DNA"/>
</dbReference>
<keyword evidence="1" id="KW-0812">Transmembrane</keyword>